<dbReference type="SUPFAM" id="SSF47616">
    <property type="entry name" value="GST C-terminal domain-like"/>
    <property type="match status" value="1"/>
</dbReference>
<dbReference type="AlphaFoldDB" id="H6C0B8"/>
<dbReference type="HOGENOM" id="CLU_039745_1_0_1"/>
<evidence type="ECO:0000256" key="1">
    <source>
        <dbReference type="SAM" id="MobiDB-lite"/>
    </source>
</evidence>
<dbReference type="InParanoid" id="H6C0B8"/>
<evidence type="ECO:0000313" key="3">
    <source>
        <dbReference type="EMBL" id="EHY57213.1"/>
    </source>
</evidence>
<sequence>MRLITQIYIDTSLILEVLEHQFPSSKGYGTLYPSPSPSATKSNNRSSNSSSPYNRHRPLIRGFASYWTDKPLFRVTTGLIPSTVWRSKFGTDRANLIGHSLDAEKLERKVPENLSALDLHLSLLEPLFQGSTTTGGQWIFDGETPSAADIALYYQLDWGEKISRGEGVADLSGGEVENGPKATSLGKQEGTGVGVAVASVFNEQRYPGLSAWFARVKKFFDGLPSTETRVEKLDEVKIQQVLEEIKAWPLADGHTGGSGEGGERTSRSTGVSANITLLPTPAGSHVSLDKRNGLVPGVIVSVAPDDTGRSSPSIGTLLAITPEEVVIAPKEEGKPTGPTVGVGQARVHFPRLGFVVRPVDGGHGARL</sequence>
<feature type="compositionally biased region" description="Low complexity" evidence="1">
    <location>
        <begin position="42"/>
        <end position="51"/>
    </location>
</feature>
<dbReference type="OMA" id="PRIGFRI"/>
<accession>H6C0B8</accession>
<evidence type="ECO:0000259" key="2">
    <source>
        <dbReference type="Pfam" id="PF25907"/>
    </source>
</evidence>
<evidence type="ECO:0000313" key="4">
    <source>
        <dbReference type="Proteomes" id="UP000007304"/>
    </source>
</evidence>
<proteinExistence type="predicted"/>
<feature type="domain" description="DUF7962" evidence="2">
    <location>
        <begin position="86"/>
        <end position="161"/>
    </location>
</feature>
<dbReference type="RefSeq" id="XP_009157674.1">
    <property type="nucleotide sequence ID" value="XM_009159426.1"/>
</dbReference>
<feature type="region of interest" description="Disordered" evidence="1">
    <location>
        <begin position="29"/>
        <end position="54"/>
    </location>
</feature>
<dbReference type="Gene3D" id="3.40.30.110">
    <property type="match status" value="1"/>
</dbReference>
<name>H6C0B8_EXODN</name>
<organism evidence="3 4">
    <name type="scientific">Exophiala dermatitidis (strain ATCC 34100 / CBS 525.76 / NIH/UT8656)</name>
    <name type="common">Black yeast</name>
    <name type="synonym">Wangiella dermatitidis</name>
    <dbReference type="NCBI Taxonomy" id="858893"/>
    <lineage>
        <taxon>Eukaryota</taxon>
        <taxon>Fungi</taxon>
        <taxon>Dikarya</taxon>
        <taxon>Ascomycota</taxon>
        <taxon>Pezizomycotina</taxon>
        <taxon>Eurotiomycetes</taxon>
        <taxon>Chaetothyriomycetidae</taxon>
        <taxon>Chaetothyriales</taxon>
        <taxon>Herpotrichiellaceae</taxon>
        <taxon>Exophiala</taxon>
    </lineage>
</organism>
<gene>
    <name evidence="3" type="ORF">HMPREF1120_05260</name>
</gene>
<dbReference type="GeneID" id="20309899"/>
<reference evidence="3" key="1">
    <citation type="submission" date="2011-07" db="EMBL/GenBank/DDBJ databases">
        <title>The Genome Sequence of Exophiala (Wangiella) dermatitidis NIH/UT8656.</title>
        <authorList>
            <consortium name="The Broad Institute Genome Sequencing Platform"/>
            <person name="Cuomo C."/>
            <person name="Wang Z."/>
            <person name="Hunicke-Smith S."/>
            <person name="Szanislo P.J."/>
            <person name="Earl A."/>
            <person name="Young S.K."/>
            <person name="Zeng Q."/>
            <person name="Gargeya S."/>
            <person name="Fitzgerald M."/>
            <person name="Haas B."/>
            <person name="Abouelleil A."/>
            <person name="Alvarado L."/>
            <person name="Arachchi H.M."/>
            <person name="Berlin A."/>
            <person name="Brown A."/>
            <person name="Chapman S.B."/>
            <person name="Chen Z."/>
            <person name="Dunbar C."/>
            <person name="Freedman E."/>
            <person name="Gearin G."/>
            <person name="Gellesch M."/>
            <person name="Goldberg J."/>
            <person name="Griggs A."/>
            <person name="Gujja S."/>
            <person name="Heiman D."/>
            <person name="Howarth C."/>
            <person name="Larson L."/>
            <person name="Lui A."/>
            <person name="MacDonald P.J.P."/>
            <person name="Montmayeur A."/>
            <person name="Murphy C."/>
            <person name="Neiman D."/>
            <person name="Pearson M."/>
            <person name="Priest M."/>
            <person name="Roberts A."/>
            <person name="Saif S."/>
            <person name="Shea T."/>
            <person name="Shenoy N."/>
            <person name="Sisk P."/>
            <person name="Stolte C."/>
            <person name="Sykes S."/>
            <person name="Wortman J."/>
            <person name="Nusbaum C."/>
            <person name="Birren B."/>
        </authorList>
    </citation>
    <scope>NUCLEOTIDE SEQUENCE</scope>
    <source>
        <strain evidence="3">NIH/UT8656</strain>
    </source>
</reference>
<dbReference type="OrthoDB" id="202840at2759"/>
<dbReference type="InterPro" id="IPR058268">
    <property type="entry name" value="DUF7962"/>
</dbReference>
<dbReference type="Proteomes" id="UP000007304">
    <property type="component" value="Unassembled WGS sequence"/>
</dbReference>
<keyword evidence="4" id="KW-1185">Reference proteome</keyword>
<dbReference type="InterPro" id="IPR036282">
    <property type="entry name" value="Glutathione-S-Trfase_C_sf"/>
</dbReference>
<dbReference type="eggNOG" id="ENOG502S2Q4">
    <property type="taxonomic scope" value="Eukaryota"/>
</dbReference>
<dbReference type="STRING" id="858893.H6C0B8"/>
<dbReference type="VEuPathDB" id="FungiDB:HMPREF1120_05260"/>
<protein>
    <recommendedName>
        <fullName evidence="2">DUF7962 domain-containing protein</fullName>
    </recommendedName>
</protein>
<dbReference type="Pfam" id="PF25907">
    <property type="entry name" value="DUF7962"/>
    <property type="match status" value="1"/>
</dbReference>
<dbReference type="EMBL" id="JH226133">
    <property type="protein sequence ID" value="EHY57213.1"/>
    <property type="molecule type" value="Genomic_DNA"/>
</dbReference>